<evidence type="ECO:0000256" key="1">
    <source>
        <dbReference type="SAM" id="MobiDB-lite"/>
    </source>
</evidence>
<evidence type="ECO:0008006" key="4">
    <source>
        <dbReference type="Google" id="ProtNLM"/>
    </source>
</evidence>
<dbReference type="EMBL" id="BSUO01000002">
    <property type="protein sequence ID" value="GMA42414.1"/>
    <property type="molecule type" value="Genomic_DNA"/>
</dbReference>
<evidence type="ECO:0000313" key="2">
    <source>
        <dbReference type="EMBL" id="GMA42414.1"/>
    </source>
</evidence>
<sequence>MSNETTAQGMAASRVVAAVEDLWAAFQATTPEIPDVVVTFGAGSIGTRKGELTLGHFAARRWVGADGTTTHELFVGGEGLALGAVEVTGTLLHEAAHALAHARGIKDTSRQGRYHNTKFRQVAESLGLTIHQVPGIGWSGTAIPTATAGLYADQVAALARAIRAYRTAEGGLVVTGPEDTDGGQGTDNQSEDEGEKKAPKNGYALTCECEQPRKIRASRAVALAGPIVCGVCHETFTHPDLIGEQVEPDDDADRG</sequence>
<reference evidence="3" key="1">
    <citation type="journal article" date="2019" name="Int. J. Syst. Evol. Microbiol.">
        <title>The Global Catalogue of Microorganisms (GCM) 10K type strain sequencing project: providing services to taxonomists for standard genome sequencing and annotation.</title>
        <authorList>
            <consortium name="The Broad Institute Genomics Platform"/>
            <consortium name="The Broad Institute Genome Sequencing Center for Infectious Disease"/>
            <person name="Wu L."/>
            <person name="Ma J."/>
        </authorList>
    </citation>
    <scope>NUCLEOTIDE SEQUENCE [LARGE SCALE GENOMIC DNA]</scope>
    <source>
        <strain evidence="3">NBRC 113072</strain>
    </source>
</reference>
<comment type="caution">
    <text evidence="2">The sequence shown here is derived from an EMBL/GenBank/DDBJ whole genome shotgun (WGS) entry which is preliminary data.</text>
</comment>
<protein>
    <recommendedName>
        <fullName evidence="4">SprT-like family protein</fullName>
    </recommendedName>
</protein>
<proteinExistence type="predicted"/>
<dbReference type="RefSeq" id="WP_284306028.1">
    <property type="nucleotide sequence ID" value="NZ_BSUO01000002.1"/>
</dbReference>
<name>A0ABQ6IWU5_9MICO</name>
<organism evidence="2 3">
    <name type="scientific">Mobilicoccus caccae</name>
    <dbReference type="NCBI Taxonomy" id="1859295"/>
    <lineage>
        <taxon>Bacteria</taxon>
        <taxon>Bacillati</taxon>
        <taxon>Actinomycetota</taxon>
        <taxon>Actinomycetes</taxon>
        <taxon>Micrococcales</taxon>
        <taxon>Dermatophilaceae</taxon>
        <taxon>Mobilicoccus</taxon>
    </lineage>
</organism>
<keyword evidence="3" id="KW-1185">Reference proteome</keyword>
<evidence type="ECO:0000313" key="3">
    <source>
        <dbReference type="Proteomes" id="UP001157126"/>
    </source>
</evidence>
<feature type="region of interest" description="Disordered" evidence="1">
    <location>
        <begin position="173"/>
        <end position="199"/>
    </location>
</feature>
<accession>A0ABQ6IWU5</accession>
<gene>
    <name evidence="2" type="ORF">GCM10025883_44590</name>
</gene>
<dbReference type="Proteomes" id="UP001157126">
    <property type="component" value="Unassembled WGS sequence"/>
</dbReference>